<dbReference type="Gene3D" id="3.90.1750.20">
    <property type="entry name" value="Putative Large Serine Recombinase, Chain B, Domain 2"/>
    <property type="match status" value="1"/>
</dbReference>
<feature type="coiled-coil region" evidence="6">
    <location>
        <begin position="377"/>
        <end position="411"/>
    </location>
</feature>
<dbReference type="OMA" id="EIGFKMK"/>
<dbReference type="Proteomes" id="UP000565723">
    <property type="component" value="Unassembled WGS sequence"/>
</dbReference>
<evidence type="ECO:0000256" key="1">
    <source>
        <dbReference type="ARBA" id="ARBA00022908"/>
    </source>
</evidence>
<dbReference type="GO" id="GO:0000150">
    <property type="term" value="F:DNA strand exchange activity"/>
    <property type="evidence" value="ECO:0007669"/>
    <property type="project" value="InterPro"/>
</dbReference>
<dbReference type="AlphaFoldDB" id="A0A850LMG0"/>
<keyword evidence="1" id="KW-0229">DNA integration</keyword>
<dbReference type="InterPro" id="IPR038109">
    <property type="entry name" value="DNA_bind_recomb_sf"/>
</dbReference>
<dbReference type="InterPro" id="IPR036162">
    <property type="entry name" value="Resolvase-like_N_sf"/>
</dbReference>
<dbReference type="PROSITE" id="PS51737">
    <property type="entry name" value="RECOMBINASE_DNA_BIND"/>
    <property type="match status" value="1"/>
</dbReference>
<dbReference type="EMBL" id="JABXIY010000063">
    <property type="protein sequence ID" value="NVK99291.1"/>
    <property type="molecule type" value="Genomic_DNA"/>
</dbReference>
<evidence type="ECO:0000259" key="8">
    <source>
        <dbReference type="PROSITE" id="PS51737"/>
    </source>
</evidence>
<dbReference type="PROSITE" id="PS51736">
    <property type="entry name" value="RECOMBINASES_3"/>
    <property type="match status" value="1"/>
</dbReference>
<sequence length="494" mass="55319">MKPCFGYIRVSTERQGDGASLEAQKDAITGFASQNNLEIVRWFEERETASKTGRPIFGEMMNALVSGAAEGLILHKVDRTARNFSDWSRLHEVAKLGIDVYFAADSLDFGTRGGQLLADIQMALAADYSRNLSQEVKKGIYGRIKNGVYPFRAPLGYLDTGGGNVKAIDPIKAPLVSQVFELYCSGDYSITSLTEEMQRRGLKGVGERPVVRRNIESILRNPFYCGKMLVRGKLYDGAHEPLISTAQYRRVAAIKAQRFVKKSTKHELLFRGLFTCGACGQVLTGERQKAHVYYRCHTPRCGRGAIREDRLEETLREKLARLEISPEDQVTLESDIRAWLNKDGVKDIEKSLRLRISDATARLDRLTDLLVDGAIDKPAYELRKQNVEFEKQQLREELDALERSRAEEKDLKALLALAADLSSLYDAAPPPKKRELIRNCLVAPCVMDGQLVSHPADWLVSLRKSPKTDEKSHSAPQAILEGVRVMHAVVDVMP</sequence>
<keyword evidence="6" id="KW-0175">Coiled coil</keyword>
<dbReference type="GO" id="GO:0003677">
    <property type="term" value="F:DNA binding"/>
    <property type="evidence" value="ECO:0007669"/>
    <property type="project" value="UniProtKB-KW"/>
</dbReference>
<feature type="domain" description="Resolvase/invertase-type recombinase catalytic" evidence="7">
    <location>
        <begin position="3"/>
        <end position="147"/>
    </location>
</feature>
<dbReference type="Gene3D" id="3.40.50.1390">
    <property type="entry name" value="Resolvase, N-terminal catalytic domain"/>
    <property type="match status" value="1"/>
</dbReference>
<evidence type="ECO:0000313" key="9">
    <source>
        <dbReference type="EMBL" id="NVK99291.1"/>
    </source>
</evidence>
<dbReference type="Pfam" id="PF13408">
    <property type="entry name" value="Zn_ribbon_recom"/>
    <property type="match status" value="1"/>
</dbReference>
<comment type="caution">
    <text evidence="9">The sequence shown here is derived from an EMBL/GenBank/DDBJ whole genome shotgun (WGS) entry which is preliminary data.</text>
</comment>
<proteinExistence type="predicted"/>
<dbReference type="InterPro" id="IPR025827">
    <property type="entry name" value="Zn_ribbon_recom_dom"/>
</dbReference>
<feature type="domain" description="Recombinase" evidence="8">
    <location>
        <begin position="154"/>
        <end position="261"/>
    </location>
</feature>
<evidence type="ECO:0000313" key="10">
    <source>
        <dbReference type="Proteomes" id="UP000565723"/>
    </source>
</evidence>
<keyword evidence="3" id="KW-0233">DNA recombination</keyword>
<protein>
    <submittedName>
        <fullName evidence="9">Recombinase family protein</fullName>
    </submittedName>
</protein>
<keyword evidence="2" id="KW-0238">DNA-binding</keyword>
<evidence type="ECO:0000256" key="3">
    <source>
        <dbReference type="ARBA" id="ARBA00023172"/>
    </source>
</evidence>
<dbReference type="InterPro" id="IPR006119">
    <property type="entry name" value="Resolv_N"/>
</dbReference>
<dbReference type="SUPFAM" id="SSF53041">
    <property type="entry name" value="Resolvase-like"/>
    <property type="match status" value="1"/>
</dbReference>
<dbReference type="Pfam" id="PF07508">
    <property type="entry name" value="Recombinase"/>
    <property type="match status" value="1"/>
</dbReference>
<dbReference type="CDD" id="cd00338">
    <property type="entry name" value="Ser_Recombinase"/>
    <property type="match status" value="1"/>
</dbReference>
<dbReference type="SMART" id="SM00857">
    <property type="entry name" value="Resolvase"/>
    <property type="match status" value="1"/>
</dbReference>
<dbReference type="RefSeq" id="WP_011046965.1">
    <property type="nucleotide sequence ID" value="NZ_CP076685.1"/>
</dbReference>
<dbReference type="PANTHER" id="PTHR30461:SF23">
    <property type="entry name" value="DNA RECOMBINASE-RELATED"/>
    <property type="match status" value="1"/>
</dbReference>
<gene>
    <name evidence="9" type="ORF">HW564_20405</name>
</gene>
<dbReference type="Pfam" id="PF00239">
    <property type="entry name" value="Resolvase"/>
    <property type="match status" value="1"/>
</dbReference>
<organism evidence="9 10">
    <name type="scientific">Ruegeria pomeroyi</name>
    <dbReference type="NCBI Taxonomy" id="89184"/>
    <lineage>
        <taxon>Bacteria</taxon>
        <taxon>Pseudomonadati</taxon>
        <taxon>Pseudomonadota</taxon>
        <taxon>Alphaproteobacteria</taxon>
        <taxon>Rhodobacterales</taxon>
        <taxon>Roseobacteraceae</taxon>
        <taxon>Ruegeria</taxon>
    </lineage>
</organism>
<evidence type="ECO:0000256" key="6">
    <source>
        <dbReference type="SAM" id="Coils"/>
    </source>
</evidence>
<feature type="active site" description="O-(5'-phospho-DNA)-serine intermediate" evidence="4 5">
    <location>
        <position position="11"/>
    </location>
</feature>
<name>A0A850LMG0_9RHOB</name>
<dbReference type="PANTHER" id="PTHR30461">
    <property type="entry name" value="DNA-INVERTASE FROM LAMBDOID PROPHAGE"/>
    <property type="match status" value="1"/>
</dbReference>
<evidence type="ECO:0000256" key="4">
    <source>
        <dbReference type="PIRSR" id="PIRSR606118-50"/>
    </source>
</evidence>
<reference evidence="9 10" key="1">
    <citation type="journal article" date="2020" name="Proc. Natl. Acad. Sci. U.S.A.">
        <title>Ecological drivers of bacterial community assembly in synthetic phycospheres.</title>
        <authorList>
            <person name="Fu H."/>
            <person name="Uchimiya M."/>
            <person name="Gore J."/>
            <person name="Moran M.A."/>
        </authorList>
    </citation>
    <scope>NUCLEOTIDE SEQUENCE [LARGE SCALE GENOMIC DNA]</scope>
    <source>
        <strain evidence="9">HF-Din03</strain>
    </source>
</reference>
<dbReference type="PROSITE" id="PS00397">
    <property type="entry name" value="RECOMBINASES_1"/>
    <property type="match status" value="1"/>
</dbReference>
<dbReference type="InterPro" id="IPR011109">
    <property type="entry name" value="DNA_bind_recombinase_dom"/>
</dbReference>
<dbReference type="InterPro" id="IPR006118">
    <property type="entry name" value="Recombinase_CS"/>
</dbReference>
<evidence type="ECO:0000259" key="7">
    <source>
        <dbReference type="PROSITE" id="PS51736"/>
    </source>
</evidence>
<accession>A0A850LMG0</accession>
<evidence type="ECO:0000256" key="5">
    <source>
        <dbReference type="PROSITE-ProRule" id="PRU10137"/>
    </source>
</evidence>
<dbReference type="GO" id="GO:0015074">
    <property type="term" value="P:DNA integration"/>
    <property type="evidence" value="ECO:0007669"/>
    <property type="project" value="UniProtKB-KW"/>
</dbReference>
<evidence type="ECO:0000256" key="2">
    <source>
        <dbReference type="ARBA" id="ARBA00023125"/>
    </source>
</evidence>
<dbReference type="InterPro" id="IPR050639">
    <property type="entry name" value="SSR_resolvase"/>
</dbReference>